<gene>
    <name evidence="2" type="ORF">UO65_1437</name>
</gene>
<dbReference type="AlphaFoldDB" id="W7ISA0"/>
<evidence type="ECO:0000313" key="3">
    <source>
        <dbReference type="Proteomes" id="UP000019277"/>
    </source>
</evidence>
<dbReference type="EMBL" id="AYXG01000051">
    <property type="protein sequence ID" value="EWC63223.1"/>
    <property type="molecule type" value="Genomic_DNA"/>
</dbReference>
<feature type="region of interest" description="Disordered" evidence="1">
    <location>
        <begin position="19"/>
        <end position="38"/>
    </location>
</feature>
<comment type="caution">
    <text evidence="2">The sequence shown here is derived from an EMBL/GenBank/DDBJ whole genome shotgun (WGS) entry which is preliminary data.</text>
</comment>
<protein>
    <submittedName>
        <fullName evidence="2">Uncharacterized protein</fullName>
    </submittedName>
</protein>
<dbReference type="RefSeq" id="WP_035279881.1">
    <property type="nucleotide sequence ID" value="NZ_AYXG01000051.1"/>
</dbReference>
<name>W7ISA0_9PSEU</name>
<accession>W7ISA0</accession>
<keyword evidence="3" id="KW-1185">Reference proteome</keyword>
<sequence>MDLTADLVTLMAMRYVRPAPSLGPPPDPRSETVPGVSVDPRLLERAARLLRVLATGADGPPATAALWVAVALRAHVPDEVVAEADAELLRLADQWCAPTASSPGNPTEHTAGLSVPTAQEAPG</sequence>
<dbReference type="Proteomes" id="UP000019277">
    <property type="component" value="Unassembled WGS sequence"/>
</dbReference>
<feature type="compositionally biased region" description="Polar residues" evidence="1">
    <location>
        <begin position="99"/>
        <end position="108"/>
    </location>
</feature>
<organism evidence="2 3">
    <name type="scientific">Actinokineospora spheciospongiae</name>
    <dbReference type="NCBI Taxonomy" id="909613"/>
    <lineage>
        <taxon>Bacteria</taxon>
        <taxon>Bacillati</taxon>
        <taxon>Actinomycetota</taxon>
        <taxon>Actinomycetes</taxon>
        <taxon>Pseudonocardiales</taxon>
        <taxon>Pseudonocardiaceae</taxon>
        <taxon>Actinokineospora</taxon>
    </lineage>
</organism>
<evidence type="ECO:0000256" key="1">
    <source>
        <dbReference type="SAM" id="MobiDB-lite"/>
    </source>
</evidence>
<proteinExistence type="predicted"/>
<feature type="region of interest" description="Disordered" evidence="1">
    <location>
        <begin position="97"/>
        <end position="123"/>
    </location>
</feature>
<reference evidence="2 3" key="1">
    <citation type="journal article" date="2014" name="Genome Announc.">
        <title>Draft Genome Sequence of the Antitrypanosomally Active Sponge-Associated Bacterium Actinokineospora sp. Strain EG49.</title>
        <authorList>
            <person name="Harjes J."/>
            <person name="Ryu T."/>
            <person name="Abdelmohsen U.R."/>
            <person name="Moitinho-Silva L."/>
            <person name="Horn H."/>
            <person name="Ravasi T."/>
            <person name="Hentschel U."/>
        </authorList>
    </citation>
    <scope>NUCLEOTIDE SEQUENCE [LARGE SCALE GENOMIC DNA]</scope>
    <source>
        <strain evidence="2 3">EG49</strain>
    </source>
</reference>
<evidence type="ECO:0000313" key="2">
    <source>
        <dbReference type="EMBL" id="EWC63223.1"/>
    </source>
</evidence>